<dbReference type="AlphaFoldDB" id="A0A1H7L1U9"/>
<evidence type="ECO:0000313" key="4">
    <source>
        <dbReference type="EMBL" id="SEK93019.1"/>
    </source>
</evidence>
<keyword evidence="2" id="KW-1133">Transmembrane helix</keyword>
<dbReference type="Gene3D" id="2.40.160.20">
    <property type="match status" value="1"/>
</dbReference>
<evidence type="ECO:0000256" key="2">
    <source>
        <dbReference type="SAM" id="Phobius"/>
    </source>
</evidence>
<dbReference type="InterPro" id="IPR027385">
    <property type="entry name" value="Beta-barrel_OMP"/>
</dbReference>
<dbReference type="SUPFAM" id="SSF56925">
    <property type="entry name" value="OMPA-like"/>
    <property type="match status" value="1"/>
</dbReference>
<dbReference type="Pfam" id="PF13505">
    <property type="entry name" value="OMP_b-brl"/>
    <property type="match status" value="1"/>
</dbReference>
<feature type="domain" description="Outer membrane protein beta-barrel" evidence="3">
    <location>
        <begin position="165"/>
        <end position="269"/>
    </location>
</feature>
<name>A0A1H7L1U9_AQUAM</name>
<feature type="transmembrane region" description="Helical" evidence="2">
    <location>
        <begin position="90"/>
        <end position="110"/>
    </location>
</feature>
<dbReference type="InterPro" id="IPR011250">
    <property type="entry name" value="OMP/PagP_B-barrel"/>
</dbReference>
<proteinExistence type="predicted"/>
<dbReference type="STRING" id="1038014.SAMN04487910_1500"/>
<evidence type="ECO:0000256" key="1">
    <source>
        <dbReference type="ARBA" id="ARBA00022729"/>
    </source>
</evidence>
<keyword evidence="2" id="KW-0472">Membrane</keyword>
<dbReference type="Proteomes" id="UP000198521">
    <property type="component" value="Unassembled WGS sequence"/>
</dbReference>
<gene>
    <name evidence="4" type="ORF">SAMN04487910_1500</name>
</gene>
<dbReference type="OrthoDB" id="1323375at2"/>
<accession>A0A1H7L1U9</accession>
<dbReference type="RefSeq" id="WP_091407117.1">
    <property type="nucleotide sequence ID" value="NZ_FOAB01000002.1"/>
</dbReference>
<organism evidence="4 5">
    <name type="scientific">Aquimarina amphilecti</name>
    <dbReference type="NCBI Taxonomy" id="1038014"/>
    <lineage>
        <taxon>Bacteria</taxon>
        <taxon>Pseudomonadati</taxon>
        <taxon>Bacteroidota</taxon>
        <taxon>Flavobacteriia</taxon>
        <taxon>Flavobacteriales</taxon>
        <taxon>Flavobacteriaceae</taxon>
        <taxon>Aquimarina</taxon>
    </lineage>
</organism>
<sequence>MIYDHIDSNNILVHQSGMIYDLSRISMVNQSSLMKRTVIFSFLFIIVSSYSFSQGKLEKAEKGLYKDNTNYSSPSSSRTSSSSSYENTSLWGGLAMVFIEMGLYATYYGLIESPTEQKHLASNAFITKYPYHSSNKGNYSYNWNGDTNLSRITLTNRFIAENNELYGNHINADFRFLKRVSIEADYLQLWENNTFFGDNSLATFTFLAKYHRVRTEKFNAYWGMGATYVAGEVDELGFTYGIGAEYFFAKPLSIELNYNQSLINTRSSDKLNALLNYHINQFKVNGGYEYLRIGGIGFSTFSIGVGIFI</sequence>
<keyword evidence="2" id="KW-0812">Transmembrane</keyword>
<keyword evidence="1" id="KW-0732">Signal</keyword>
<keyword evidence="5" id="KW-1185">Reference proteome</keyword>
<dbReference type="EMBL" id="FOAB01000002">
    <property type="protein sequence ID" value="SEK93019.1"/>
    <property type="molecule type" value="Genomic_DNA"/>
</dbReference>
<evidence type="ECO:0000313" key="5">
    <source>
        <dbReference type="Proteomes" id="UP000198521"/>
    </source>
</evidence>
<reference evidence="5" key="1">
    <citation type="submission" date="2016-10" db="EMBL/GenBank/DDBJ databases">
        <authorList>
            <person name="Varghese N."/>
            <person name="Submissions S."/>
        </authorList>
    </citation>
    <scope>NUCLEOTIDE SEQUENCE [LARGE SCALE GENOMIC DNA]</scope>
    <source>
        <strain evidence="5">DSM 25232 / NCIMB 14723 / 92V</strain>
    </source>
</reference>
<evidence type="ECO:0000259" key="3">
    <source>
        <dbReference type="Pfam" id="PF13505"/>
    </source>
</evidence>
<feature type="transmembrane region" description="Helical" evidence="2">
    <location>
        <begin position="33"/>
        <end position="52"/>
    </location>
</feature>
<protein>
    <recommendedName>
        <fullName evidence="3">Outer membrane protein beta-barrel domain-containing protein</fullName>
    </recommendedName>
</protein>